<dbReference type="GO" id="GO:0071949">
    <property type="term" value="F:FAD binding"/>
    <property type="evidence" value="ECO:0007669"/>
    <property type="project" value="InterPro"/>
</dbReference>
<evidence type="ECO:0000259" key="3">
    <source>
        <dbReference type="Pfam" id="PF01494"/>
    </source>
</evidence>
<dbReference type="RefSeq" id="WP_142258335.1">
    <property type="nucleotide sequence ID" value="NZ_BMPV01000006.1"/>
</dbReference>
<dbReference type="OrthoDB" id="9782160at2"/>
<proteinExistence type="predicted"/>
<evidence type="ECO:0000313" key="5">
    <source>
        <dbReference type="Proteomes" id="UP000319213"/>
    </source>
</evidence>
<feature type="domain" description="FAD-binding" evidence="3">
    <location>
        <begin position="4"/>
        <end position="161"/>
    </location>
</feature>
<dbReference type="GO" id="GO:0004497">
    <property type="term" value="F:monooxygenase activity"/>
    <property type="evidence" value="ECO:0007669"/>
    <property type="project" value="UniProtKB-KW"/>
</dbReference>
<dbReference type="Pfam" id="PF01494">
    <property type="entry name" value="FAD_binding_3"/>
    <property type="match status" value="2"/>
</dbReference>
<organism evidence="4 5">
    <name type="scientific">Thermopolyspora flexuosa</name>
    <dbReference type="NCBI Taxonomy" id="103836"/>
    <lineage>
        <taxon>Bacteria</taxon>
        <taxon>Bacillati</taxon>
        <taxon>Actinomycetota</taxon>
        <taxon>Actinomycetes</taxon>
        <taxon>Streptosporangiales</taxon>
        <taxon>Streptosporangiaceae</taxon>
        <taxon>Thermopolyspora</taxon>
    </lineage>
</organism>
<feature type="domain" description="FAD-binding" evidence="3">
    <location>
        <begin position="267"/>
        <end position="328"/>
    </location>
</feature>
<dbReference type="InterPro" id="IPR036188">
    <property type="entry name" value="FAD/NAD-bd_sf"/>
</dbReference>
<dbReference type="PANTHER" id="PTHR13789:SF309">
    <property type="entry name" value="PUTATIVE (AFU_ORTHOLOGUE AFUA_6G14510)-RELATED"/>
    <property type="match status" value="1"/>
</dbReference>
<evidence type="ECO:0000256" key="2">
    <source>
        <dbReference type="ARBA" id="ARBA00023033"/>
    </source>
</evidence>
<name>A0A543IU68_9ACTN</name>
<dbReference type="Proteomes" id="UP000319213">
    <property type="component" value="Unassembled WGS sequence"/>
</dbReference>
<dbReference type="AlphaFoldDB" id="A0A543IU68"/>
<reference evidence="4 5" key="1">
    <citation type="submission" date="2019-06" db="EMBL/GenBank/DDBJ databases">
        <title>Sequencing the genomes of 1000 actinobacteria strains.</title>
        <authorList>
            <person name="Klenk H.-P."/>
        </authorList>
    </citation>
    <scope>NUCLEOTIDE SEQUENCE [LARGE SCALE GENOMIC DNA]</scope>
    <source>
        <strain evidence="4 5">DSM 43186</strain>
    </source>
</reference>
<keyword evidence="1" id="KW-0560">Oxidoreductase</keyword>
<dbReference type="Gene3D" id="3.50.50.60">
    <property type="entry name" value="FAD/NAD(P)-binding domain"/>
    <property type="match status" value="1"/>
</dbReference>
<evidence type="ECO:0000313" key="4">
    <source>
        <dbReference type="EMBL" id="TQM74118.1"/>
    </source>
</evidence>
<dbReference type="InterPro" id="IPR002938">
    <property type="entry name" value="FAD-bd"/>
</dbReference>
<accession>A0A543IU68</accession>
<keyword evidence="2" id="KW-0503">Monooxygenase</keyword>
<evidence type="ECO:0000256" key="1">
    <source>
        <dbReference type="ARBA" id="ARBA00023002"/>
    </source>
</evidence>
<protein>
    <submittedName>
        <fullName evidence="4">2-polyprenyl-6-methoxyphenol hydroxylase-like FAD-dependent oxidoreductase</fullName>
    </submittedName>
</protein>
<comment type="caution">
    <text evidence="4">The sequence shown here is derived from an EMBL/GenBank/DDBJ whole genome shotgun (WGS) entry which is preliminary data.</text>
</comment>
<dbReference type="EMBL" id="VFPQ01000001">
    <property type="protein sequence ID" value="TQM74118.1"/>
    <property type="molecule type" value="Genomic_DNA"/>
</dbReference>
<gene>
    <name evidence="4" type="ORF">FHX40_0780</name>
</gene>
<dbReference type="PRINTS" id="PR00420">
    <property type="entry name" value="RNGMNOXGNASE"/>
</dbReference>
<dbReference type="SUPFAM" id="SSF51905">
    <property type="entry name" value="FAD/NAD(P)-binding domain"/>
    <property type="match status" value="1"/>
</dbReference>
<keyword evidence="5" id="KW-1185">Reference proteome</keyword>
<sequence>MKRAVVIGAGIGGLTAAVALERRGWKVTVCERAPRLEPVGSAVAIAPNALAALETLGVGAAVRDRSVMQGDAGIRRSDGRWLHRSKAEAIIERYGRPIVMLMRAELVGLLADRLAPDALRLGTAVRRADPATGRVETDAGDLDADLVVAADGINSAIRAQLFPGHPGPVYTGHTSWRIVVPRPPGPCPYGEVWGRGLVFGAAGLTDDRMYCYATAPAPAGATAPDERAELARRFAGWPDPIPRLIASATPETVIRTDLCCLDTPLPAYHAGRVALLGDAAHAMTPHLGQGACQAIEDAVVLAHVAATSGDLAEYTAARLPRTTAIARRSRSIGRVSTWANPVAIAVRDLALSLAGRLAPDSAVRRFDEVFTWQPPVGETAGRAA</sequence>
<dbReference type="PANTHER" id="PTHR13789">
    <property type="entry name" value="MONOOXYGENASE"/>
    <property type="match status" value="1"/>
</dbReference>
<dbReference type="InterPro" id="IPR050493">
    <property type="entry name" value="FAD-dep_Monooxygenase_BioMet"/>
</dbReference>